<evidence type="ECO:0000313" key="7">
    <source>
        <dbReference type="Proteomes" id="UP000532010"/>
    </source>
</evidence>
<dbReference type="Gene3D" id="1.20.120.530">
    <property type="entry name" value="GntR ligand-binding domain-like"/>
    <property type="match status" value="1"/>
</dbReference>
<reference evidence="6 7" key="1">
    <citation type="submission" date="2020-08" db="EMBL/GenBank/DDBJ databases">
        <title>The Agave Microbiome: Exploring the role of microbial communities in plant adaptations to desert environments.</title>
        <authorList>
            <person name="Partida-Martinez L.P."/>
        </authorList>
    </citation>
    <scope>NUCLEOTIDE SEQUENCE [LARGE SCALE GENOMIC DNA]</scope>
    <source>
        <strain evidence="6 7">AT3.9</strain>
    </source>
</reference>
<dbReference type="SUPFAM" id="SSF46785">
    <property type="entry name" value="Winged helix' DNA-binding domain"/>
    <property type="match status" value="1"/>
</dbReference>
<dbReference type="PANTHER" id="PTHR43537:SF24">
    <property type="entry name" value="GLUCONATE OPERON TRANSCRIPTIONAL REPRESSOR"/>
    <property type="match status" value="1"/>
</dbReference>
<dbReference type="GO" id="GO:0003677">
    <property type="term" value="F:DNA binding"/>
    <property type="evidence" value="ECO:0007669"/>
    <property type="project" value="UniProtKB-KW"/>
</dbReference>
<feature type="compositionally biased region" description="Basic and acidic residues" evidence="4">
    <location>
        <begin position="246"/>
        <end position="266"/>
    </location>
</feature>
<dbReference type="InterPro" id="IPR036390">
    <property type="entry name" value="WH_DNA-bd_sf"/>
</dbReference>
<proteinExistence type="predicted"/>
<sequence>MVSAKPLESHLSSLSLVGAGEFALDELNLIDDDSGRGRPADKAYLGIRRAILNGVLKSGEHLREEPLAQMTGTSRTPVRDALGRLVAEGLAVQVNRHRFVADFSFEEITVVFGLRAKIEGYAASLAAQRITQPELDALADSIYKIDQLSGLDPEIAAERFLRLNAEFHSIIVRAARSSQLQALVAQTVAVPLTTIKKFIWDQKLNIVRSNAHHRDILDALTQRDSDWAEASMTGHILSTRPKSPPFKREPSRNQQPKEQHSHDQQT</sequence>
<evidence type="ECO:0000256" key="4">
    <source>
        <dbReference type="SAM" id="MobiDB-lite"/>
    </source>
</evidence>
<dbReference type="Pfam" id="PF07729">
    <property type="entry name" value="FCD"/>
    <property type="match status" value="1"/>
</dbReference>
<organism evidence="6 7">
    <name type="scientific">Microvirga lupini</name>
    <dbReference type="NCBI Taxonomy" id="420324"/>
    <lineage>
        <taxon>Bacteria</taxon>
        <taxon>Pseudomonadati</taxon>
        <taxon>Pseudomonadota</taxon>
        <taxon>Alphaproteobacteria</taxon>
        <taxon>Hyphomicrobiales</taxon>
        <taxon>Methylobacteriaceae</taxon>
        <taxon>Microvirga</taxon>
    </lineage>
</organism>
<dbReference type="Gene3D" id="1.10.10.10">
    <property type="entry name" value="Winged helix-like DNA-binding domain superfamily/Winged helix DNA-binding domain"/>
    <property type="match status" value="1"/>
</dbReference>
<keyword evidence="7" id="KW-1185">Reference proteome</keyword>
<dbReference type="Proteomes" id="UP000532010">
    <property type="component" value="Unassembled WGS sequence"/>
</dbReference>
<feature type="region of interest" description="Disordered" evidence="4">
    <location>
        <begin position="234"/>
        <end position="266"/>
    </location>
</feature>
<dbReference type="GO" id="GO:0003700">
    <property type="term" value="F:DNA-binding transcription factor activity"/>
    <property type="evidence" value="ECO:0007669"/>
    <property type="project" value="InterPro"/>
</dbReference>
<comment type="caution">
    <text evidence="6">The sequence shown here is derived from an EMBL/GenBank/DDBJ whole genome shotgun (WGS) entry which is preliminary data.</text>
</comment>
<evidence type="ECO:0000256" key="3">
    <source>
        <dbReference type="ARBA" id="ARBA00023163"/>
    </source>
</evidence>
<evidence type="ECO:0000256" key="2">
    <source>
        <dbReference type="ARBA" id="ARBA00023125"/>
    </source>
</evidence>
<gene>
    <name evidence="6" type="ORF">FHR70_004480</name>
</gene>
<keyword evidence="3" id="KW-0804">Transcription</keyword>
<dbReference type="AlphaFoldDB" id="A0A7W4VQC3"/>
<dbReference type="PROSITE" id="PS50949">
    <property type="entry name" value="HTH_GNTR"/>
    <property type="match status" value="1"/>
</dbReference>
<dbReference type="EMBL" id="JACHWB010000009">
    <property type="protein sequence ID" value="MBB3021384.1"/>
    <property type="molecule type" value="Genomic_DNA"/>
</dbReference>
<dbReference type="SMART" id="SM00895">
    <property type="entry name" value="FCD"/>
    <property type="match status" value="1"/>
</dbReference>
<evidence type="ECO:0000256" key="1">
    <source>
        <dbReference type="ARBA" id="ARBA00023015"/>
    </source>
</evidence>
<dbReference type="InterPro" id="IPR000524">
    <property type="entry name" value="Tscrpt_reg_HTH_GntR"/>
</dbReference>
<feature type="domain" description="HTH gntR-type" evidence="5">
    <location>
        <begin position="37"/>
        <end position="103"/>
    </location>
</feature>
<dbReference type="RefSeq" id="WP_183454199.1">
    <property type="nucleotide sequence ID" value="NZ_JACHWB010000009.1"/>
</dbReference>
<dbReference type="SMART" id="SM00345">
    <property type="entry name" value="HTH_GNTR"/>
    <property type="match status" value="1"/>
</dbReference>
<name>A0A7W4VQC3_9HYPH</name>
<keyword evidence="1" id="KW-0805">Transcription regulation</keyword>
<dbReference type="Pfam" id="PF00392">
    <property type="entry name" value="GntR"/>
    <property type="match status" value="1"/>
</dbReference>
<dbReference type="PANTHER" id="PTHR43537">
    <property type="entry name" value="TRANSCRIPTIONAL REGULATOR, GNTR FAMILY"/>
    <property type="match status" value="1"/>
</dbReference>
<accession>A0A7W4VQC3</accession>
<evidence type="ECO:0000259" key="5">
    <source>
        <dbReference type="PROSITE" id="PS50949"/>
    </source>
</evidence>
<dbReference type="InterPro" id="IPR011711">
    <property type="entry name" value="GntR_C"/>
</dbReference>
<dbReference type="InterPro" id="IPR008920">
    <property type="entry name" value="TF_FadR/GntR_C"/>
</dbReference>
<keyword evidence="2 6" id="KW-0238">DNA-binding</keyword>
<dbReference type="SUPFAM" id="SSF48008">
    <property type="entry name" value="GntR ligand-binding domain-like"/>
    <property type="match status" value="1"/>
</dbReference>
<protein>
    <submittedName>
        <fullName evidence="6">DNA-binding GntR family transcriptional regulator</fullName>
    </submittedName>
</protein>
<dbReference type="InterPro" id="IPR036388">
    <property type="entry name" value="WH-like_DNA-bd_sf"/>
</dbReference>
<evidence type="ECO:0000313" key="6">
    <source>
        <dbReference type="EMBL" id="MBB3021384.1"/>
    </source>
</evidence>